<gene>
    <name evidence="1" type="ORF">CYFA0S_02e08394g</name>
</gene>
<dbReference type="PhylomeDB" id="A0A061AP36"/>
<organism evidence="1">
    <name type="scientific">Cyberlindnera fabianii</name>
    <name type="common">Yeast</name>
    <name type="synonym">Hansenula fabianii</name>
    <dbReference type="NCBI Taxonomy" id="36022"/>
    <lineage>
        <taxon>Eukaryota</taxon>
        <taxon>Fungi</taxon>
        <taxon>Dikarya</taxon>
        <taxon>Ascomycota</taxon>
        <taxon>Saccharomycotina</taxon>
        <taxon>Saccharomycetes</taxon>
        <taxon>Phaffomycetales</taxon>
        <taxon>Phaffomycetaceae</taxon>
        <taxon>Cyberlindnera</taxon>
    </lineage>
</organism>
<evidence type="ECO:0000313" key="1">
    <source>
        <dbReference type="EMBL" id="CDR38909.1"/>
    </source>
</evidence>
<protein>
    <submittedName>
        <fullName evidence="1">CYFA0S02e08394g1_1</fullName>
    </submittedName>
</protein>
<name>A0A061AP36_CYBFA</name>
<proteinExistence type="predicted"/>
<sequence length="486" mass="53760">MPSSLQMMKMQSSQLSSSADAQQQRPMYLVASLTVAGAIEDMQPLEMQQDSNTYRVLLAVKFKGEVVFSVYKFGQVFSDEAHDALRPLILPPSVHGANPYTIKGSDKFVGIATNEGSLTVFDEVKGHPLPITFEASVINGQILFDIVGRYLTYVSDELVSDSALTKMDVPSHNHSIYSKILQNLSLTAIDGISKLSDINTLKNILNDNSLKSNLKTYISNLINGMKQTHRVVIMDLVTQRIIASFQPPNGVSNLSLSPFNTHMCTITQRGDQIYKWDITRAPLEVSLLDIQIRGKTGSVVDEIHWSSNDSFQIVTRSSGSIHCFQSDVSQNWVLPNMQASRLCSIKGELLALVGDDLFVIDEKGNTNTKYTLPSHAIPESLLPDYIPIEPVDEIVDRQATVVSRTPLAEVEIETCFMGQPIYATQRMELATYKSSDAYWDSTKVFGNEIEVNRIEFGKGNGEPVFCGEKSDLESAMTSVLVLDEGL</sequence>
<dbReference type="AlphaFoldDB" id="A0A061AP36"/>
<reference evidence="1" key="1">
    <citation type="journal article" date="2014" name="Genome Announc.">
        <title>Genome sequence of the yeast Cyberlindnera fabianii (Hansenula fabianii).</title>
        <authorList>
            <person name="Freel K.C."/>
            <person name="Sarilar V."/>
            <person name="Neuveglise C."/>
            <person name="Devillers H."/>
            <person name="Friedrich A."/>
            <person name="Schacherer J."/>
        </authorList>
    </citation>
    <scope>NUCLEOTIDE SEQUENCE</scope>
    <source>
        <strain evidence="1">YJS4271</strain>
    </source>
</reference>
<accession>A0A061AP36</accession>
<dbReference type="OrthoDB" id="4089169at2759"/>
<dbReference type="SUPFAM" id="SSF69322">
    <property type="entry name" value="Tricorn protease domain 2"/>
    <property type="match status" value="1"/>
</dbReference>
<dbReference type="EMBL" id="LK052887">
    <property type="protein sequence ID" value="CDR38909.1"/>
    <property type="molecule type" value="Genomic_DNA"/>
</dbReference>